<dbReference type="InterPro" id="IPR043128">
    <property type="entry name" value="Rev_trsase/Diguanyl_cyclase"/>
</dbReference>
<name>A0AAE1Q8U8_9EUCA</name>
<dbReference type="EMBL" id="JAWZYT010000559">
    <property type="protein sequence ID" value="KAK4321821.1"/>
    <property type="molecule type" value="Genomic_DNA"/>
</dbReference>
<reference evidence="2" key="1">
    <citation type="submission" date="2023-11" db="EMBL/GenBank/DDBJ databases">
        <title>Genome assemblies of two species of porcelain crab, Petrolisthes cinctipes and Petrolisthes manimaculis (Anomura: Porcellanidae).</title>
        <authorList>
            <person name="Angst P."/>
        </authorList>
    </citation>
    <scope>NUCLEOTIDE SEQUENCE</scope>
    <source>
        <strain evidence="2">PB745_02</strain>
        <tissue evidence="2">Gill</tissue>
    </source>
</reference>
<dbReference type="PANTHER" id="PTHR33050">
    <property type="entry name" value="REVERSE TRANSCRIPTASE DOMAIN-CONTAINING PROTEIN"/>
    <property type="match status" value="1"/>
</dbReference>
<dbReference type="Proteomes" id="UP001292094">
    <property type="component" value="Unassembled WGS sequence"/>
</dbReference>
<dbReference type="Pfam" id="PF00078">
    <property type="entry name" value="RVT_1"/>
    <property type="match status" value="1"/>
</dbReference>
<dbReference type="InterPro" id="IPR043502">
    <property type="entry name" value="DNA/RNA_pol_sf"/>
</dbReference>
<protein>
    <recommendedName>
        <fullName evidence="1">Reverse transcriptase domain-containing protein</fullName>
    </recommendedName>
</protein>
<dbReference type="AlphaFoldDB" id="A0AAE1Q8U8"/>
<evidence type="ECO:0000313" key="2">
    <source>
        <dbReference type="EMBL" id="KAK4321821.1"/>
    </source>
</evidence>
<sequence length="475" mass="53447">MIVCYIDDCILLATSAKVLEDHVKYALQIFDSVGLTINVNKSVLFPTQKVEFLGISLNSVTMTATLPLSRKESIKNQGLILLKDDPTLHDLAIFIGLAVASDPAVNLAPLRYKYLEIVRNKGLSQNKGNYNSVIALDNHAKDMTKWWIDNIDSQTKSLVSRPPKLEIHTDACLTGWGAKVDDTRTGGHWAHEELDHINCLELKAILLSLKSLCNHCKQTHIRIRSDNTTAIACLDRCGSIKVNLNSLTEQIFAWAQLRLITLSAEFIKGLDNVEADAESRIRNIDTEWMLTPRVLNWLCTLFYTPKIDLFASRINTQLPSYVSWKPDPYAKYTNAFTIDWSNLNSYVFPPFSIIGRTLKKILEDKATSLTILPLWPTQVWFPMALQLLTAPPVLLPRDSLVLPQDPSRVHPQAPKLILTAMILSGNPSKTKAFRRKLLNFCFCRRDQTLNHSMGVIAIDGCHFVSAGKLILFSHM</sequence>
<comment type="caution">
    <text evidence="2">The sequence shown here is derived from an EMBL/GenBank/DDBJ whole genome shotgun (WGS) entry which is preliminary data.</text>
</comment>
<dbReference type="SUPFAM" id="SSF56672">
    <property type="entry name" value="DNA/RNA polymerases"/>
    <property type="match status" value="1"/>
</dbReference>
<dbReference type="Gene3D" id="3.30.70.270">
    <property type="match status" value="1"/>
</dbReference>
<dbReference type="GO" id="GO:0071897">
    <property type="term" value="P:DNA biosynthetic process"/>
    <property type="evidence" value="ECO:0007669"/>
    <property type="project" value="UniProtKB-ARBA"/>
</dbReference>
<dbReference type="InterPro" id="IPR000477">
    <property type="entry name" value="RT_dom"/>
</dbReference>
<evidence type="ECO:0000259" key="1">
    <source>
        <dbReference type="PROSITE" id="PS50878"/>
    </source>
</evidence>
<proteinExistence type="predicted"/>
<dbReference type="CDD" id="cd09275">
    <property type="entry name" value="RNase_HI_RT_DIRS1"/>
    <property type="match status" value="1"/>
</dbReference>
<evidence type="ECO:0000313" key="3">
    <source>
        <dbReference type="Proteomes" id="UP001292094"/>
    </source>
</evidence>
<gene>
    <name evidence="2" type="ORF">Pmani_007448</name>
</gene>
<dbReference type="PROSITE" id="PS50878">
    <property type="entry name" value="RT_POL"/>
    <property type="match status" value="1"/>
</dbReference>
<dbReference type="PANTHER" id="PTHR33050:SF7">
    <property type="entry name" value="RIBONUCLEASE H"/>
    <property type="match status" value="1"/>
</dbReference>
<organism evidence="2 3">
    <name type="scientific">Petrolisthes manimaculis</name>
    <dbReference type="NCBI Taxonomy" id="1843537"/>
    <lineage>
        <taxon>Eukaryota</taxon>
        <taxon>Metazoa</taxon>
        <taxon>Ecdysozoa</taxon>
        <taxon>Arthropoda</taxon>
        <taxon>Crustacea</taxon>
        <taxon>Multicrustacea</taxon>
        <taxon>Malacostraca</taxon>
        <taxon>Eumalacostraca</taxon>
        <taxon>Eucarida</taxon>
        <taxon>Decapoda</taxon>
        <taxon>Pleocyemata</taxon>
        <taxon>Anomura</taxon>
        <taxon>Galatheoidea</taxon>
        <taxon>Porcellanidae</taxon>
        <taxon>Petrolisthes</taxon>
    </lineage>
</organism>
<feature type="domain" description="Reverse transcriptase" evidence="1">
    <location>
        <begin position="1"/>
        <end position="57"/>
    </location>
</feature>
<keyword evidence="3" id="KW-1185">Reference proteome</keyword>
<dbReference type="InterPro" id="IPR052055">
    <property type="entry name" value="Hepadnavirus_pol/RT"/>
</dbReference>
<accession>A0AAE1Q8U8</accession>